<keyword evidence="5" id="KW-0677">Repeat</keyword>
<evidence type="ECO:0000256" key="7">
    <source>
        <dbReference type="PROSITE-ProRule" id="PRU00221"/>
    </source>
</evidence>
<accession>W1PC89</accession>
<proteinExistence type="predicted"/>
<dbReference type="InterPro" id="IPR028598">
    <property type="entry name" value="BOP1/Erb1"/>
</dbReference>
<feature type="compositionally biased region" description="Acidic residues" evidence="8">
    <location>
        <begin position="37"/>
        <end position="55"/>
    </location>
</feature>
<dbReference type="Pfam" id="PF00400">
    <property type="entry name" value="WD40"/>
    <property type="match status" value="1"/>
</dbReference>
<feature type="region of interest" description="Disordered" evidence="8">
    <location>
        <begin position="1"/>
        <end position="137"/>
    </location>
</feature>
<evidence type="ECO:0000256" key="5">
    <source>
        <dbReference type="ARBA" id="ARBA00022737"/>
    </source>
</evidence>
<evidence type="ECO:0000256" key="3">
    <source>
        <dbReference type="ARBA" id="ARBA00022552"/>
    </source>
</evidence>
<dbReference type="EMBL" id="KI394011">
    <property type="protein sequence ID" value="ERN05309.1"/>
    <property type="molecule type" value="Genomic_DNA"/>
</dbReference>
<keyword evidence="6" id="KW-0539">Nucleus</keyword>
<feature type="compositionally biased region" description="Acidic residues" evidence="8">
    <location>
        <begin position="101"/>
        <end position="114"/>
    </location>
</feature>
<evidence type="ECO:0000313" key="10">
    <source>
        <dbReference type="EMBL" id="ERN05309.1"/>
    </source>
</evidence>
<evidence type="ECO:0000256" key="8">
    <source>
        <dbReference type="SAM" id="MobiDB-lite"/>
    </source>
</evidence>
<organism evidence="10 11">
    <name type="scientific">Amborella trichopoda</name>
    <dbReference type="NCBI Taxonomy" id="13333"/>
    <lineage>
        <taxon>Eukaryota</taxon>
        <taxon>Viridiplantae</taxon>
        <taxon>Streptophyta</taxon>
        <taxon>Embryophyta</taxon>
        <taxon>Tracheophyta</taxon>
        <taxon>Spermatophyta</taxon>
        <taxon>Magnoliopsida</taxon>
        <taxon>Amborellales</taxon>
        <taxon>Amborellaceae</taxon>
        <taxon>Amborella</taxon>
    </lineage>
</organism>
<dbReference type="Proteomes" id="UP000017836">
    <property type="component" value="Unassembled WGS sequence"/>
</dbReference>
<dbReference type="STRING" id="13333.W1PC89"/>
<feature type="compositionally biased region" description="Basic and acidic residues" evidence="8">
    <location>
        <begin position="12"/>
        <end position="27"/>
    </location>
</feature>
<name>W1PC89_AMBTC</name>
<feature type="domain" description="BOP1 N-terminal" evidence="9">
    <location>
        <begin position="142"/>
        <end position="398"/>
    </location>
</feature>
<dbReference type="Gramene" id="ERN05309">
    <property type="protein sequence ID" value="ERN05309"/>
    <property type="gene ID" value="AMTR_s00007p00157660"/>
</dbReference>
<dbReference type="InterPro" id="IPR012953">
    <property type="entry name" value="BOP1_N_dom"/>
</dbReference>
<keyword evidence="4 7" id="KW-0853">WD repeat</keyword>
<feature type="repeat" description="WD" evidence="7">
    <location>
        <begin position="405"/>
        <end position="446"/>
    </location>
</feature>
<dbReference type="GO" id="GO:0000463">
    <property type="term" value="P:maturation of LSU-rRNA from tricistronic rRNA transcript (SSU-rRNA, 5.8S rRNA, LSU-rRNA)"/>
    <property type="evidence" value="ECO:0000318"/>
    <property type="project" value="GO_Central"/>
</dbReference>
<evidence type="ECO:0000256" key="1">
    <source>
        <dbReference type="ARBA" id="ARBA00004604"/>
    </source>
</evidence>
<evidence type="ECO:0000259" key="9">
    <source>
        <dbReference type="SMART" id="SM01035"/>
    </source>
</evidence>
<sequence>MGVYKLGILPFLERDESMSEGTGECKKRGWAPKSDSSGEDEGKDPEAEEIDSEDELSLKSDSSGEDEGKDPEAEESDTLEDEYLSSGDDEGKDASAASESAEVENDSSGEDEGEDLKAEESDSSEDEVSPRNTIGNVPLEWYKDEEHIGYDRDGKKIKKKARKDMLDAFLASTDDSKNWRKLYDEYNDEEIDLTKDEIKIIRQLLRGKTPHLEVNPYEPYVDWFTWDGKGHPLSNAPEPKRRFIPSKWEHKKVVEYIRKIRKGLIKFEKKKEELRFYMIWDNESAPTEKASQRLSHIQAPKQNLPGHDESYNPSMEYIPTQEEINSYQLMYEEDRPKFIPRRYERYRVIPAHEKLLREFFDRCLDLYLCPRSRKKRINIDPESLKPKLPSPKDLKPYPVTCFLEYRGHSSFVLSISMEASGQWIASGSSDRTVRVWEVATGRCFRVWEFDVPVQHVAWNPRPELPILAVVMGQEVLVLNLGLGTAEEQEKVKELLHVEAHSVPDDNGENQSVVSWSQHDKHDGIKLKHFKTVSLVAWQCKGDYFTTVVPSDILEILYSMTNIHVSKIFMSDSLKHV</sequence>
<dbReference type="PROSITE" id="PS50082">
    <property type="entry name" value="WD_REPEATS_2"/>
    <property type="match status" value="1"/>
</dbReference>
<dbReference type="InterPro" id="IPR001680">
    <property type="entry name" value="WD40_rpt"/>
</dbReference>
<dbReference type="GO" id="GO:0070545">
    <property type="term" value="C:PeBoW complex"/>
    <property type="evidence" value="ECO:0000318"/>
    <property type="project" value="GO_Central"/>
</dbReference>
<evidence type="ECO:0000256" key="6">
    <source>
        <dbReference type="ARBA" id="ARBA00023242"/>
    </source>
</evidence>
<dbReference type="InterPro" id="IPR015943">
    <property type="entry name" value="WD40/YVTN_repeat-like_dom_sf"/>
</dbReference>
<dbReference type="SMART" id="SM00320">
    <property type="entry name" value="WD40"/>
    <property type="match status" value="1"/>
</dbReference>
<evidence type="ECO:0000256" key="4">
    <source>
        <dbReference type="ARBA" id="ARBA00022574"/>
    </source>
</evidence>
<dbReference type="Gene3D" id="2.130.10.10">
    <property type="entry name" value="YVTN repeat-like/Quinoprotein amine dehydrogenase"/>
    <property type="match status" value="1"/>
</dbReference>
<dbReference type="PROSITE" id="PS50294">
    <property type="entry name" value="WD_REPEATS_REGION"/>
    <property type="match status" value="1"/>
</dbReference>
<dbReference type="InterPro" id="IPR036322">
    <property type="entry name" value="WD40_repeat_dom_sf"/>
</dbReference>
<dbReference type="Pfam" id="PF08145">
    <property type="entry name" value="BOP1NT"/>
    <property type="match status" value="1"/>
</dbReference>
<dbReference type="PANTHER" id="PTHR17605">
    <property type="entry name" value="RIBOSOME BIOGENESIS PROTEIN BOP1 BLOCK OF PROLIFERATION 1 PROTEIN"/>
    <property type="match status" value="1"/>
</dbReference>
<evidence type="ECO:0000256" key="2">
    <source>
        <dbReference type="ARBA" id="ARBA00022517"/>
    </source>
</evidence>
<dbReference type="OMA" id="ERYRVIP"/>
<gene>
    <name evidence="10" type="ORF">AMTR_s00007p00157660</name>
</gene>
<keyword evidence="2" id="KW-0690">Ribosome biogenesis</keyword>
<keyword evidence="11" id="KW-1185">Reference proteome</keyword>
<reference evidence="11" key="1">
    <citation type="journal article" date="2013" name="Science">
        <title>The Amborella genome and the evolution of flowering plants.</title>
        <authorList>
            <consortium name="Amborella Genome Project"/>
        </authorList>
    </citation>
    <scope>NUCLEOTIDE SEQUENCE [LARGE SCALE GENOMIC DNA]</scope>
</reference>
<dbReference type="SUPFAM" id="SSF50978">
    <property type="entry name" value="WD40 repeat-like"/>
    <property type="match status" value="1"/>
</dbReference>
<dbReference type="AlphaFoldDB" id="W1PC89"/>
<dbReference type="SMART" id="SM01035">
    <property type="entry name" value="BOP1NT"/>
    <property type="match status" value="1"/>
</dbReference>
<dbReference type="HOGENOM" id="CLU_011390_2_1_1"/>
<protein>
    <recommendedName>
        <fullName evidence="9">BOP1 N-terminal domain-containing protein</fullName>
    </recommendedName>
</protein>
<keyword evidence="3" id="KW-0698">rRNA processing</keyword>
<dbReference type="PROSITE" id="PS00678">
    <property type="entry name" value="WD_REPEATS_1"/>
    <property type="match status" value="1"/>
</dbReference>
<dbReference type="InterPro" id="IPR019775">
    <property type="entry name" value="WD40_repeat_CS"/>
</dbReference>
<dbReference type="GO" id="GO:0030687">
    <property type="term" value="C:preribosome, large subunit precursor"/>
    <property type="evidence" value="ECO:0000318"/>
    <property type="project" value="GO_Central"/>
</dbReference>
<dbReference type="eggNOG" id="KOG0650">
    <property type="taxonomic scope" value="Eukaryota"/>
</dbReference>
<dbReference type="PANTHER" id="PTHR17605:SF0">
    <property type="entry name" value="RIBOSOME BIOGENESIS PROTEIN BOP1"/>
    <property type="match status" value="1"/>
</dbReference>
<feature type="compositionally biased region" description="Acidic residues" evidence="8">
    <location>
        <begin position="63"/>
        <end position="91"/>
    </location>
</feature>
<dbReference type="GO" id="GO:0043021">
    <property type="term" value="F:ribonucleoprotein complex binding"/>
    <property type="evidence" value="ECO:0000318"/>
    <property type="project" value="GO_Central"/>
</dbReference>
<comment type="subcellular location">
    <subcellularLocation>
        <location evidence="1">Nucleus</location>
        <location evidence="1">Nucleolus</location>
    </subcellularLocation>
</comment>
<evidence type="ECO:0000313" key="11">
    <source>
        <dbReference type="Proteomes" id="UP000017836"/>
    </source>
</evidence>